<evidence type="ECO:0000313" key="1">
    <source>
        <dbReference type="EMBL" id="KGN03301.1"/>
    </source>
</evidence>
<reference evidence="1 2" key="1">
    <citation type="submission" date="2014-01" db="EMBL/GenBank/DDBJ databases">
        <title>Plasmidome dynamics in the species complex Clostridium novyi sensu lato converts strains of independent lineages into distinctly different pathogens.</title>
        <authorList>
            <person name="Skarin H."/>
            <person name="Segerman B."/>
        </authorList>
    </citation>
    <scope>NUCLEOTIDE SEQUENCE [LARGE SCALE GENOMIC DNA]</scope>
    <source>
        <strain evidence="1 2">4570</strain>
    </source>
</reference>
<dbReference type="Proteomes" id="UP000030016">
    <property type="component" value="Unassembled WGS sequence"/>
</dbReference>
<dbReference type="AlphaFoldDB" id="A0AA89CNR6"/>
<accession>A0AA89CNR6</accession>
<dbReference type="RefSeq" id="WP_039248392.1">
    <property type="nucleotide sequence ID" value="NZ_JDRX01000002.1"/>
</dbReference>
<protein>
    <recommendedName>
        <fullName evidence="3">Spore coat protein</fullName>
    </recommendedName>
</protein>
<evidence type="ECO:0008006" key="3">
    <source>
        <dbReference type="Google" id="ProtNLM"/>
    </source>
</evidence>
<evidence type="ECO:0000313" key="2">
    <source>
        <dbReference type="Proteomes" id="UP000030016"/>
    </source>
</evidence>
<organism evidence="1 2">
    <name type="scientific">Clostridium novyi A str. 4570</name>
    <dbReference type="NCBI Taxonomy" id="1444290"/>
    <lineage>
        <taxon>Bacteria</taxon>
        <taxon>Bacillati</taxon>
        <taxon>Bacillota</taxon>
        <taxon>Clostridia</taxon>
        <taxon>Eubacteriales</taxon>
        <taxon>Clostridiaceae</taxon>
        <taxon>Clostridium</taxon>
    </lineage>
</organism>
<comment type="caution">
    <text evidence="1">The sequence shown here is derived from an EMBL/GenBank/DDBJ whole genome shotgun (WGS) entry which is preliminary data.</text>
</comment>
<name>A0AA89CNR6_CLONO</name>
<sequence>MENWLDFDYRQMPEVQNPMMQQMGTYAQPMMPVAPGMPCNKQASNPLEYPPSPVPTQSTNAAGNTNVPVQDNPNYLQGYLRSQIGKNVRVDFLIGTGMLTDRAGKLISVGIDYIILNPAGSNNLQVCDLYAIKFVEVFGGANQTRSENTDK</sequence>
<dbReference type="EMBL" id="JDRX01000002">
    <property type="protein sequence ID" value="KGN03301.1"/>
    <property type="molecule type" value="Genomic_DNA"/>
</dbReference>
<gene>
    <name evidence="1" type="ORF">Z969_01520</name>
</gene>
<proteinExistence type="predicted"/>